<dbReference type="Proteomes" id="UP000663842">
    <property type="component" value="Unassembled WGS sequence"/>
</dbReference>
<sequence length="123" mass="13271">MKVLLFTFFLLAIFFFNYSIGRAINDTNGSRVVSDSTDDNEIELTTGNSIDNENSMVPSSPPPKRNTTTAIRRISNTVSIAVPVALFGLTILIGYGLIIYAVISGGHGISCLTATRTNNRLAN</sequence>
<name>A0A816LZ68_9BILA</name>
<dbReference type="AlphaFoldDB" id="A0A816LZ68"/>
<feature type="signal peptide" evidence="3">
    <location>
        <begin position="1"/>
        <end position="23"/>
    </location>
</feature>
<feature type="compositionally biased region" description="Polar residues" evidence="1">
    <location>
        <begin position="44"/>
        <end position="58"/>
    </location>
</feature>
<evidence type="ECO:0000313" key="5">
    <source>
        <dbReference type="EMBL" id="CAF3774279.1"/>
    </source>
</evidence>
<evidence type="ECO:0000256" key="1">
    <source>
        <dbReference type="SAM" id="MobiDB-lite"/>
    </source>
</evidence>
<keyword evidence="2" id="KW-0472">Membrane</keyword>
<dbReference type="EMBL" id="CAJNRG010000039">
    <property type="protein sequence ID" value="CAF1949729.1"/>
    <property type="molecule type" value="Genomic_DNA"/>
</dbReference>
<dbReference type="Proteomes" id="UP000663887">
    <property type="component" value="Unassembled WGS sequence"/>
</dbReference>
<evidence type="ECO:0000313" key="6">
    <source>
        <dbReference type="Proteomes" id="UP000663887"/>
    </source>
</evidence>
<proteinExistence type="predicted"/>
<comment type="caution">
    <text evidence="4">The sequence shown here is derived from an EMBL/GenBank/DDBJ whole genome shotgun (WGS) entry which is preliminary data.</text>
</comment>
<evidence type="ECO:0000256" key="3">
    <source>
        <dbReference type="SAM" id="SignalP"/>
    </source>
</evidence>
<evidence type="ECO:0000256" key="2">
    <source>
        <dbReference type="SAM" id="Phobius"/>
    </source>
</evidence>
<accession>A0A816LZ68</accession>
<keyword evidence="3" id="KW-0732">Signal</keyword>
<keyword evidence="2" id="KW-0812">Transmembrane</keyword>
<feature type="chain" id="PRO_5035610063" evidence="3">
    <location>
        <begin position="24"/>
        <end position="123"/>
    </location>
</feature>
<reference evidence="4" key="1">
    <citation type="submission" date="2021-02" db="EMBL/GenBank/DDBJ databases">
        <authorList>
            <person name="Nowell W R."/>
        </authorList>
    </citation>
    <scope>NUCLEOTIDE SEQUENCE</scope>
</reference>
<protein>
    <submittedName>
        <fullName evidence="4">Uncharacterized protein</fullName>
    </submittedName>
</protein>
<feature type="transmembrane region" description="Helical" evidence="2">
    <location>
        <begin position="80"/>
        <end position="103"/>
    </location>
</feature>
<dbReference type="EMBL" id="CAJOBF010000212">
    <property type="protein sequence ID" value="CAF3774279.1"/>
    <property type="molecule type" value="Genomic_DNA"/>
</dbReference>
<evidence type="ECO:0000313" key="4">
    <source>
        <dbReference type="EMBL" id="CAF1949729.1"/>
    </source>
</evidence>
<keyword evidence="2" id="KW-1133">Transmembrane helix</keyword>
<organism evidence="4 6">
    <name type="scientific">Rotaria magnacalcarata</name>
    <dbReference type="NCBI Taxonomy" id="392030"/>
    <lineage>
        <taxon>Eukaryota</taxon>
        <taxon>Metazoa</taxon>
        <taxon>Spiralia</taxon>
        <taxon>Gnathifera</taxon>
        <taxon>Rotifera</taxon>
        <taxon>Eurotatoria</taxon>
        <taxon>Bdelloidea</taxon>
        <taxon>Philodinida</taxon>
        <taxon>Philodinidae</taxon>
        <taxon>Rotaria</taxon>
    </lineage>
</organism>
<feature type="region of interest" description="Disordered" evidence="1">
    <location>
        <begin position="44"/>
        <end position="65"/>
    </location>
</feature>
<gene>
    <name evidence="5" type="ORF">UXM345_LOCUS3312</name>
    <name evidence="4" type="ORF">XDN619_LOCUS857</name>
</gene>